<feature type="region of interest" description="Disordered" evidence="2">
    <location>
        <begin position="1"/>
        <end position="35"/>
    </location>
</feature>
<feature type="coiled-coil region" evidence="1">
    <location>
        <begin position="55"/>
        <end position="82"/>
    </location>
</feature>
<dbReference type="Proteomes" id="UP001153321">
    <property type="component" value="Chromosome 23"/>
</dbReference>
<feature type="region of interest" description="Disordered" evidence="2">
    <location>
        <begin position="236"/>
        <end position="268"/>
    </location>
</feature>
<name>A0A9P0N4P8_SPOLI</name>
<feature type="compositionally biased region" description="Polar residues" evidence="2">
    <location>
        <begin position="1"/>
        <end position="10"/>
    </location>
</feature>
<reference evidence="3" key="1">
    <citation type="submission" date="2022-02" db="EMBL/GenBank/DDBJ databases">
        <authorList>
            <person name="King R."/>
        </authorList>
    </citation>
    <scope>NUCLEOTIDE SEQUENCE</scope>
</reference>
<organism evidence="3 4">
    <name type="scientific">Spodoptera littoralis</name>
    <name type="common">Egyptian cotton leafworm</name>
    <dbReference type="NCBI Taxonomy" id="7109"/>
    <lineage>
        <taxon>Eukaryota</taxon>
        <taxon>Metazoa</taxon>
        <taxon>Ecdysozoa</taxon>
        <taxon>Arthropoda</taxon>
        <taxon>Hexapoda</taxon>
        <taxon>Insecta</taxon>
        <taxon>Pterygota</taxon>
        <taxon>Neoptera</taxon>
        <taxon>Endopterygota</taxon>
        <taxon>Lepidoptera</taxon>
        <taxon>Glossata</taxon>
        <taxon>Ditrysia</taxon>
        <taxon>Noctuoidea</taxon>
        <taxon>Noctuidae</taxon>
        <taxon>Amphipyrinae</taxon>
        <taxon>Spodoptera</taxon>
    </lineage>
</organism>
<evidence type="ECO:0000256" key="2">
    <source>
        <dbReference type="SAM" id="MobiDB-lite"/>
    </source>
</evidence>
<feature type="compositionally biased region" description="Acidic residues" evidence="2">
    <location>
        <begin position="236"/>
        <end position="254"/>
    </location>
</feature>
<dbReference type="EMBL" id="LR824554">
    <property type="protein sequence ID" value="CAH1641415.1"/>
    <property type="molecule type" value="Genomic_DNA"/>
</dbReference>
<evidence type="ECO:0000313" key="3">
    <source>
        <dbReference type="EMBL" id="CAH1641415.1"/>
    </source>
</evidence>
<evidence type="ECO:0000313" key="4">
    <source>
        <dbReference type="Proteomes" id="UP001153321"/>
    </source>
</evidence>
<keyword evidence="1" id="KW-0175">Coiled coil</keyword>
<gene>
    <name evidence="3" type="ORF">SPLIT_LOCUS6771</name>
</gene>
<proteinExistence type="predicted"/>
<protein>
    <submittedName>
        <fullName evidence="3">Uncharacterized protein</fullName>
    </submittedName>
</protein>
<sequence length="693" mass="80402">MSHTSNTVSEGTEDKLESIKEEQISPTGSAISKPVGLEDYKRDISKCTCKRYNEMLKDSVTAERLEELLKEKEEELRSHYDKILEREKTAIKERFDFILLNEQTRASYMLREAHRERQEKIRALQTQLQCKNLAALMYVMCTERRRSRLEKLRIMRDYKNYIEELQEILTEGQELILHLSKGYKTAARVDHEWREKMKKVVKQFMAFIYNFAGGSPESNQYLIDLPKLLKIEAPINDDPEEDPCEVEETPEQPADEISREPEWWETSEKDRKDRPFVMFGDMEDFTPNQRRQVLKNTKPQKTAPGKWKEYAFRSMFLKSRCCNLGQIKDLYANKLPLPTKFECMSSLNGNGNDKDMMKGSKLSITAARGGSVDIRGNMGSILKIITSVPNATPVNAKTELLGARDSMEITSTTKLRERLSIKPTENQQKTKILNIGKKRTSVFDPPDEEELLEKPVASLHQTHDVTYENIDHFETESNLGSIHNDSLQMINSRVPDVDRKINYERVCPMEKCQRLQVDSFMRSLPPYMRANPFTHFEQNFEQYQTCSPEQLAMLQERIEHKKTMEVENSIEMESPLDEWIGRGIAVQTSEGSLELPPCTCHVPSPSPASTDVIFNVEDLIPVKQAMDAIHRECLYDERINFDRFKLIGQESRSLLQEEIEKDAKEFKQARYDEIKKILNQHPSLLDIFQANAK</sequence>
<dbReference type="AlphaFoldDB" id="A0A9P0N4P8"/>
<feature type="compositionally biased region" description="Basic and acidic residues" evidence="2">
    <location>
        <begin position="12"/>
        <end position="23"/>
    </location>
</feature>
<feature type="compositionally biased region" description="Basic and acidic residues" evidence="2">
    <location>
        <begin position="256"/>
        <end position="268"/>
    </location>
</feature>
<keyword evidence="4" id="KW-1185">Reference proteome</keyword>
<evidence type="ECO:0000256" key="1">
    <source>
        <dbReference type="SAM" id="Coils"/>
    </source>
</evidence>
<accession>A0A9P0N4P8</accession>